<dbReference type="PROSITE" id="PS01186">
    <property type="entry name" value="EGF_2"/>
    <property type="match status" value="2"/>
</dbReference>
<keyword evidence="17" id="KW-0472">Membrane</keyword>
<dbReference type="OrthoDB" id="430293at2759"/>
<dbReference type="GO" id="GO:0005178">
    <property type="term" value="F:integrin binding"/>
    <property type="evidence" value="ECO:0007669"/>
    <property type="project" value="InterPro"/>
</dbReference>
<keyword evidence="16" id="KW-0175">Coiled coil</keyword>
<dbReference type="FunFam" id="3.80.10.10:FF:000109">
    <property type="entry name" value="nischarin isoform X1"/>
    <property type="match status" value="1"/>
</dbReference>
<dbReference type="FunFam" id="2.30.180.10:FF:000014">
    <property type="entry name" value="Stabilin 1"/>
    <property type="match status" value="1"/>
</dbReference>
<dbReference type="InterPro" id="IPR000782">
    <property type="entry name" value="FAS1_domain"/>
</dbReference>
<evidence type="ECO:0000256" key="12">
    <source>
        <dbReference type="ARBA" id="ARBA00022703"/>
    </source>
</evidence>
<keyword evidence="18" id="KW-1015">Disulfide bond</keyword>
<dbReference type="SMART" id="SM00369">
    <property type="entry name" value="LRR_TYP"/>
    <property type="match status" value="4"/>
</dbReference>
<dbReference type="EMBL" id="KZ507967">
    <property type="protein sequence ID" value="PKU35911.1"/>
    <property type="molecule type" value="Genomic_DNA"/>
</dbReference>
<evidence type="ECO:0000256" key="7">
    <source>
        <dbReference type="ARBA" id="ARBA00022490"/>
    </source>
</evidence>
<dbReference type="SMART" id="SM00365">
    <property type="entry name" value="LRR_SD22"/>
    <property type="match status" value="5"/>
</dbReference>
<dbReference type="Proteomes" id="UP000233556">
    <property type="component" value="Unassembled WGS sequence"/>
</dbReference>
<evidence type="ECO:0000256" key="16">
    <source>
        <dbReference type="ARBA" id="ARBA00023054"/>
    </source>
</evidence>
<feature type="domain" description="PX" evidence="27">
    <location>
        <begin position="1"/>
        <end position="114"/>
    </location>
</feature>
<dbReference type="CDD" id="cd00055">
    <property type="entry name" value="EGF_Lam"/>
    <property type="match status" value="1"/>
</dbReference>
<dbReference type="PROSITE" id="PS51450">
    <property type="entry name" value="LRR"/>
    <property type="match status" value="5"/>
</dbReference>
<evidence type="ECO:0000313" key="30">
    <source>
        <dbReference type="Proteomes" id="UP000233556"/>
    </source>
</evidence>
<dbReference type="PANTHER" id="PTHR24038:SF8">
    <property type="entry name" value="STABILIN-1"/>
    <property type="match status" value="1"/>
</dbReference>
<keyword evidence="20" id="KW-0325">Glycoprotein</keyword>
<keyword evidence="9" id="KW-0597">Phosphoprotein</keyword>
<gene>
    <name evidence="29" type="ORF">llap_13785</name>
</gene>
<evidence type="ECO:0000313" key="29">
    <source>
        <dbReference type="EMBL" id="PKU35911.1"/>
    </source>
</evidence>
<dbReference type="GO" id="GO:0035091">
    <property type="term" value="F:phosphatidylinositol binding"/>
    <property type="evidence" value="ECO:0007669"/>
    <property type="project" value="InterPro"/>
</dbReference>
<dbReference type="InterPro" id="IPR036871">
    <property type="entry name" value="PX_dom_sf"/>
</dbReference>
<dbReference type="InterPro" id="IPR001683">
    <property type="entry name" value="PX_dom"/>
</dbReference>
<dbReference type="PROSITE" id="PS50195">
    <property type="entry name" value="PX"/>
    <property type="match status" value="1"/>
</dbReference>
<evidence type="ECO:0000259" key="26">
    <source>
        <dbReference type="PROSITE" id="PS50026"/>
    </source>
</evidence>
<evidence type="ECO:0000256" key="25">
    <source>
        <dbReference type="PROSITE-ProRule" id="PRU00076"/>
    </source>
</evidence>
<evidence type="ECO:0000256" key="19">
    <source>
        <dbReference type="ARBA" id="ARBA00023170"/>
    </source>
</evidence>
<dbReference type="SUPFAM" id="SSF64268">
    <property type="entry name" value="PX domain"/>
    <property type="match status" value="1"/>
</dbReference>
<dbReference type="Pfam" id="PF12947">
    <property type="entry name" value="EGF_3"/>
    <property type="match status" value="1"/>
</dbReference>
<reference evidence="30" key="1">
    <citation type="submission" date="2017-11" db="EMBL/GenBank/DDBJ databases">
        <authorList>
            <person name="Lima N.C."/>
            <person name="Parody-Merino A.M."/>
            <person name="Battley P.F."/>
            <person name="Fidler A.E."/>
            <person name="Prosdocimi F."/>
        </authorList>
    </citation>
    <scope>NUCLEOTIDE SEQUENCE [LARGE SCALE GENOMIC DNA]</scope>
</reference>
<dbReference type="PROSITE" id="PS00022">
    <property type="entry name" value="EGF_1"/>
    <property type="match status" value="1"/>
</dbReference>
<dbReference type="InterPro" id="IPR003591">
    <property type="entry name" value="Leu-rich_rpt_typical-subtyp"/>
</dbReference>
<dbReference type="GO" id="GO:0005886">
    <property type="term" value="C:plasma membrane"/>
    <property type="evidence" value="ECO:0007669"/>
    <property type="project" value="UniProtKB-SubCell"/>
</dbReference>
<reference evidence="30" key="2">
    <citation type="submission" date="2017-12" db="EMBL/GenBank/DDBJ databases">
        <title>Genome sequence of the Bar-tailed Godwit (Limosa lapponica baueri).</title>
        <authorList>
            <person name="Lima N.C.B."/>
            <person name="Parody-Merino A.M."/>
            <person name="Battley P.F."/>
            <person name="Fidler A.E."/>
            <person name="Prosdocimi F."/>
        </authorList>
    </citation>
    <scope>NUCLEOTIDE SEQUENCE [LARGE SCALE GENOMIC DNA]</scope>
</reference>
<comment type="subunit">
    <text evidence="21">Homooligomer. Interacts with GRB2. Interacts with PIK3R1; probably associates with the PI3-kinase complex. Interacts with IRS4. Found in a complex with ITGA5 and PAK1. Found in a complex with LIMK1 and PAK1. Interacts with ITGA5 (via cytoplasmic domain); this interaction is direct. Interacts with PAK1 (via kinase domain); this interaction is direct and is increased upon activation of PAK1. Interacts with LIMK1 (via PDZ and kinase domain); this interaction is direct. Interacts with LIMK2; this interaction depends on LIMK2 activity. Interacts with RAC1 (activated state). Interacts with STK11; this interaction may increase STK11 activity.</text>
</comment>
<evidence type="ECO:0000256" key="3">
    <source>
        <dbReference type="ARBA" id="ARBA00004412"/>
    </source>
</evidence>
<evidence type="ECO:0000256" key="13">
    <source>
        <dbReference type="ARBA" id="ARBA00022737"/>
    </source>
</evidence>
<dbReference type="SMART" id="SM00554">
    <property type="entry name" value="FAS1"/>
    <property type="match status" value="1"/>
</dbReference>
<dbReference type="PANTHER" id="PTHR24038">
    <property type="entry name" value="STABILIN"/>
    <property type="match status" value="1"/>
</dbReference>
<evidence type="ECO:0000256" key="5">
    <source>
        <dbReference type="ARBA" id="ARBA00004496"/>
    </source>
</evidence>
<evidence type="ECO:0000256" key="11">
    <source>
        <dbReference type="ARBA" id="ARBA00022692"/>
    </source>
</evidence>
<evidence type="ECO:0000256" key="8">
    <source>
        <dbReference type="ARBA" id="ARBA00022536"/>
    </source>
</evidence>
<evidence type="ECO:0000259" key="27">
    <source>
        <dbReference type="PROSITE" id="PS50195"/>
    </source>
</evidence>
<dbReference type="CDD" id="cd06875">
    <property type="entry name" value="PX_IRAS"/>
    <property type="match status" value="1"/>
</dbReference>
<dbReference type="Gene3D" id="2.10.25.10">
    <property type="entry name" value="Laminin"/>
    <property type="match status" value="1"/>
</dbReference>
<keyword evidence="15" id="KW-1133">Transmembrane helix</keyword>
<dbReference type="PROSITE" id="PS50026">
    <property type="entry name" value="EGF_3"/>
    <property type="match status" value="1"/>
</dbReference>
<dbReference type="SMART" id="SM00181">
    <property type="entry name" value="EGF"/>
    <property type="match status" value="3"/>
</dbReference>
<dbReference type="PROSITE" id="PS50213">
    <property type="entry name" value="FAS1"/>
    <property type="match status" value="1"/>
</dbReference>
<evidence type="ECO:0000256" key="22">
    <source>
        <dbReference type="ARBA" id="ARBA00069300"/>
    </source>
</evidence>
<dbReference type="SUPFAM" id="SSF82153">
    <property type="entry name" value="FAS1 domain"/>
    <property type="match status" value="2"/>
</dbReference>
<evidence type="ECO:0000256" key="20">
    <source>
        <dbReference type="ARBA" id="ARBA00023180"/>
    </source>
</evidence>
<sequence>MVLCNFEGTFKNMILVGVVRVEGKVYIIQVSVGNHQWTVKHRYSDFHDLHEKLVSEKKIDKNLLPPKKIIGKNSKSLVEKRQKELEVYLQTLLVKFPVTAPKVLSHFLHFHLYEINGITAALAEELFHKGEQLLMAGEVFTIRPLQLYAVTQQLLQGKPTCANGDAKTDLGHILDFTCRLKYLKVTGTGGPFGTSNIQEHLLPFDLSIFKSLHQIEISHCGGKLIKGLTSSKHTLATMSIRFSATSMKEILVPEASEFDQWEPEGATSSCPVTAVIPTWRTLTTLDMSHNSISQIDDSVKLIPKIEFLDLSHNGVSLVENLQHLYNLVHLDLSYNKLTSLEGVHTKLGNIKTLNLAGNQLERLCGLNKLYSLVNLDLSNNKVEQIDEVKNIGNLPCLEKVILSSNPLSIIPDYRTKVLAQFGDRASEVCLDNTVTTEKELDTVEVLKAIQKAKEVKYKLSNSDKKISEDSRLTAASSKSNCTSLTVRPSSPSLPRPVSSSQEIICEETVLASTLLQSSDSTPTDHTVPQRCFEIPDSTCKNQAPASLLDSCKKHGSSHHMCLNHSEEEHCAVPDPCNTIILPFNCISYTATNQDFIQHLSALIVQTVQRSPPSFTENKGSPLGDSRTTDKEDGYFEMGLHEGDQTFEFSTTSDTRSSDSIAVESVDIVKILWSFSIHIHNGLRQFASCLVLTDDMLAVFEIPHQELGGNCQHISSALKLTLCFPYTDLTEFGFLLPEICLTLKLKNSDNCLFIVSDSQNLQDFYSCLHACCSQHYTSVLPSSTLHSGKANLQEFLCQLMELNCISAEDVEIKGCFPTYLVCGNKTNVQKILHPPESAGNNKEWSKNILCSALYSSVYKSSDQGPCVVQPCWIFLTPQHLYIVKVDFSLLPGKWVGSEDLGSVFKLTRIPLASLVLHPTHGSIQQKGSFLDGHVLELLVGYRIITAVFVLPHEKFHFLRIYSLLRTLLQDVKTIIIFKASNKSDAVRNHVVEANRHGQSASFCKPHLALSSLYPSEFLMQKITEDNQIPVHLHVSVSLQYVAGLKGNALVEFFHGNIAEVENEELRHLMWSSVLFYKTPNVEVMACVLLSTKAIYFLLDDSFICADEHQSGFWNKENSDCENSSFHLSCCFVLKLNDLQSVNVGLFDQYFRITGHSADHIVTCLTRDSYNTHTFIQQLMAVLSLLARTPSPEPVDKDFYSEFGSKTTGKMENYELIHSSRVKFIYPNEEEIGDLAFLVAEKMDGLTNLQSLNILLYVLAFQVNHVEGSAQNTSSLQPKTLILTSSDLFLFDEDYISYPLPEFAKEPPKRDKYQLVDGRRIRDLDRVLMGYQTYPQALTFVFDDVQNQDLMQNLTLDHFGETDSAPKGSAKQEASRSREIQWYIFIPSAESREKLISLLARQWEILCGRELPLELTGLAEENYPLSSLDHTEQLSVEPFRKWSEDSLKDAHTLFKCLRLKSMRCNIKMMFTLNTTCIACAVAPKTLCPRGWLKTTQGLGVRDCRYTVNLGENTISQPGCYHICRKEIEEKRCCPGFWGTECDVCDCVHGECNSGITGNGSCTCYGGYTGPRCDQGVTCEANSECVVRDGTAMCDCKLGYRKSGSTCQAQDPCAASPCSPFAVCKALGPRKYQCTCKDGFQGDGKICQPINPCVDNNGGCPENSTICVYRRPGEDTTAADLCRMHIVPGLHLIEDLVKAKTVWTLSGHQLTFSSQMYIKSFRYQDLPGELYNVLQSNLPASNGIMHIVNTLRKKNSTENLRNPQKTIGEILASMEIFSRFETILENCGLPAILDGPGPFTVFVPSNEGVDKLRDGRLIYLFTEGINKLQELVKHHIYTSAAVTVEKLIMMPHIVTMANQILTINISADGRILMDESGIPLKMRDIVASNGIIHTLDGIFIPPSIIPILPHRCNEEQHKIVTEPTLYPKECVYTHDPQGLNILKKGCARYCNQTVTVSAMEDHIPFERSSVLLFLIHQEEL</sequence>
<keyword evidence="14" id="KW-0967">Endosome</keyword>
<proteinExistence type="predicted"/>
<evidence type="ECO:0000256" key="9">
    <source>
        <dbReference type="ARBA" id="ARBA00022553"/>
    </source>
</evidence>
<comment type="caution">
    <text evidence="25">Lacks conserved residue(s) required for the propagation of feature annotation.</text>
</comment>
<comment type="subcellular location">
    <subcellularLocation>
        <location evidence="2">Cell membrane</location>
    </subcellularLocation>
    <subcellularLocation>
        <location evidence="5">Cytoplasm</location>
    </subcellularLocation>
    <subcellularLocation>
        <location evidence="3">Early endosome</location>
    </subcellularLocation>
    <subcellularLocation>
        <location evidence="4">Membrane</location>
        <topology evidence="4">Single-pass type I membrane protein</topology>
    </subcellularLocation>
    <subcellularLocation>
        <location evidence="1">Recycling endosome</location>
    </subcellularLocation>
</comment>
<keyword evidence="8 25" id="KW-0245">EGF-like domain</keyword>
<keyword evidence="12" id="KW-0053">Apoptosis</keyword>
<evidence type="ECO:0000256" key="23">
    <source>
        <dbReference type="ARBA" id="ARBA00075646"/>
    </source>
</evidence>
<feature type="domain" description="EGF-like" evidence="26">
    <location>
        <begin position="1606"/>
        <end position="1645"/>
    </location>
</feature>
<dbReference type="SMART" id="SM00312">
    <property type="entry name" value="PX"/>
    <property type="match status" value="1"/>
</dbReference>
<dbReference type="Gene3D" id="3.80.10.10">
    <property type="entry name" value="Ribonuclease Inhibitor"/>
    <property type="match status" value="2"/>
</dbReference>
<dbReference type="InterPro" id="IPR001611">
    <property type="entry name" value="Leu-rich_rpt"/>
</dbReference>
<dbReference type="Gene3D" id="2.30.180.10">
    <property type="entry name" value="FAS1 domain"/>
    <property type="match status" value="2"/>
</dbReference>
<keyword evidence="19" id="KW-0675">Receptor</keyword>
<dbReference type="InterPro" id="IPR032675">
    <property type="entry name" value="LRR_dom_sf"/>
</dbReference>
<feature type="domain" description="FAS1" evidence="28">
    <location>
        <begin position="1761"/>
        <end position="1896"/>
    </location>
</feature>
<keyword evidence="7" id="KW-0963">Cytoplasm</keyword>
<dbReference type="GO" id="GO:0006915">
    <property type="term" value="P:apoptotic process"/>
    <property type="evidence" value="ECO:0007669"/>
    <property type="project" value="UniProtKB-KW"/>
</dbReference>
<dbReference type="InterPro" id="IPR024731">
    <property type="entry name" value="NELL2-like_EGF"/>
</dbReference>
<evidence type="ECO:0000256" key="15">
    <source>
        <dbReference type="ARBA" id="ARBA00022989"/>
    </source>
</evidence>
<keyword evidence="13" id="KW-0677">Repeat</keyword>
<dbReference type="InterPro" id="IPR036378">
    <property type="entry name" value="FAS1_dom_sf"/>
</dbReference>
<evidence type="ECO:0000256" key="6">
    <source>
        <dbReference type="ARBA" id="ARBA00022475"/>
    </source>
</evidence>
<evidence type="ECO:0000259" key="28">
    <source>
        <dbReference type="PROSITE" id="PS50213"/>
    </source>
</evidence>
<evidence type="ECO:0000256" key="24">
    <source>
        <dbReference type="ARBA" id="ARBA00082713"/>
    </source>
</evidence>
<evidence type="ECO:0000256" key="1">
    <source>
        <dbReference type="ARBA" id="ARBA00004172"/>
    </source>
</evidence>
<dbReference type="InterPro" id="IPR057714">
    <property type="entry name" value="PH_NISCH_C"/>
</dbReference>
<dbReference type="InterPro" id="IPR000742">
    <property type="entry name" value="EGF"/>
</dbReference>
<accession>A0A2I0TQ20</accession>
<keyword evidence="6" id="KW-1003">Cell membrane</keyword>
<evidence type="ECO:0000256" key="14">
    <source>
        <dbReference type="ARBA" id="ARBA00022753"/>
    </source>
</evidence>
<organism evidence="29 30">
    <name type="scientific">Limosa lapponica baueri</name>
    <dbReference type="NCBI Taxonomy" id="1758121"/>
    <lineage>
        <taxon>Eukaryota</taxon>
        <taxon>Metazoa</taxon>
        <taxon>Chordata</taxon>
        <taxon>Craniata</taxon>
        <taxon>Vertebrata</taxon>
        <taxon>Euteleostomi</taxon>
        <taxon>Archelosauria</taxon>
        <taxon>Archosauria</taxon>
        <taxon>Dinosauria</taxon>
        <taxon>Saurischia</taxon>
        <taxon>Theropoda</taxon>
        <taxon>Coelurosauria</taxon>
        <taxon>Aves</taxon>
        <taxon>Neognathae</taxon>
        <taxon>Neoaves</taxon>
        <taxon>Charadriiformes</taxon>
        <taxon>Scolopacidae</taxon>
        <taxon>Limosa</taxon>
    </lineage>
</organism>
<keyword evidence="10" id="KW-0433">Leucine-rich repeat</keyword>
<evidence type="ECO:0000256" key="18">
    <source>
        <dbReference type="ARBA" id="ARBA00023157"/>
    </source>
</evidence>
<evidence type="ECO:0000256" key="2">
    <source>
        <dbReference type="ARBA" id="ARBA00004236"/>
    </source>
</evidence>
<dbReference type="GO" id="GO:0005769">
    <property type="term" value="C:early endosome"/>
    <property type="evidence" value="ECO:0007669"/>
    <property type="project" value="UniProtKB-SubCell"/>
</dbReference>
<evidence type="ECO:0000256" key="4">
    <source>
        <dbReference type="ARBA" id="ARBA00004479"/>
    </source>
</evidence>
<evidence type="ECO:0000256" key="17">
    <source>
        <dbReference type="ARBA" id="ARBA00023136"/>
    </source>
</evidence>
<dbReference type="FunFam" id="3.80.10.10:FF:000102">
    <property type="entry name" value="nischarin isoform X1"/>
    <property type="match status" value="1"/>
</dbReference>
<protein>
    <recommendedName>
        <fullName evidence="22">Nischarin</fullName>
    </recommendedName>
    <alternativeName>
        <fullName evidence="23">Imidazoline receptor 1</fullName>
    </alternativeName>
    <alternativeName>
        <fullName evidence="24">Imidazoline-1 receptor</fullName>
    </alternativeName>
</protein>
<evidence type="ECO:0000256" key="21">
    <source>
        <dbReference type="ARBA" id="ARBA00065899"/>
    </source>
</evidence>
<dbReference type="Pfam" id="PF00787">
    <property type="entry name" value="PX"/>
    <property type="match status" value="1"/>
</dbReference>
<dbReference type="InterPro" id="IPR002049">
    <property type="entry name" value="LE_dom"/>
</dbReference>
<dbReference type="Pfam" id="PF02469">
    <property type="entry name" value="Fasciclin"/>
    <property type="match status" value="2"/>
</dbReference>
<dbReference type="SUPFAM" id="SSF57196">
    <property type="entry name" value="EGF/Laminin"/>
    <property type="match status" value="1"/>
</dbReference>
<dbReference type="FunFam" id="3.30.1520.10:FF:000020">
    <property type="entry name" value="nischarin isoform X1"/>
    <property type="match status" value="1"/>
</dbReference>
<dbReference type="SUPFAM" id="SSF52075">
    <property type="entry name" value="Outer arm dynein light chain 1"/>
    <property type="match status" value="1"/>
</dbReference>
<name>A0A2I0TQ20_LIMLA</name>
<dbReference type="Gene3D" id="3.30.1520.10">
    <property type="entry name" value="Phox-like domain"/>
    <property type="match status" value="1"/>
</dbReference>
<dbReference type="GO" id="GO:0055037">
    <property type="term" value="C:recycling endosome"/>
    <property type="evidence" value="ECO:0007669"/>
    <property type="project" value="UniProtKB-SubCell"/>
</dbReference>
<dbReference type="Pfam" id="PF25625">
    <property type="entry name" value="PH_NISCH_C"/>
    <property type="match status" value="1"/>
</dbReference>
<keyword evidence="11" id="KW-0812">Transmembrane</keyword>
<dbReference type="InterPro" id="IPR037904">
    <property type="entry name" value="Nischarin_PX"/>
</dbReference>
<evidence type="ECO:0000256" key="10">
    <source>
        <dbReference type="ARBA" id="ARBA00022614"/>
    </source>
</evidence>
<keyword evidence="30" id="KW-1185">Reference proteome</keyword>